<dbReference type="AlphaFoldDB" id="A0AAD4IM47"/>
<evidence type="ECO:0000256" key="5">
    <source>
        <dbReference type="RuleBase" id="RU362057"/>
    </source>
</evidence>
<dbReference type="CDD" id="cd03784">
    <property type="entry name" value="GT1_Gtf-like"/>
    <property type="match status" value="1"/>
</dbReference>
<dbReference type="Gene3D" id="3.40.50.2000">
    <property type="entry name" value="Glycogen Phosphorylase B"/>
    <property type="match status" value="2"/>
</dbReference>
<protein>
    <recommendedName>
        <fullName evidence="5">Glycosyltransferase</fullName>
        <ecNumber evidence="5">2.4.1.-</ecNumber>
    </recommendedName>
</protein>
<proteinExistence type="inferred from homology"/>
<dbReference type="SUPFAM" id="SSF53756">
    <property type="entry name" value="UDP-Glycosyltransferase/glycogen phosphorylase"/>
    <property type="match status" value="1"/>
</dbReference>
<keyword evidence="3 4" id="KW-0808">Transferase</keyword>
<keyword evidence="7" id="KW-1185">Reference proteome</keyword>
<keyword evidence="2 4" id="KW-0328">Glycosyltransferase</keyword>
<dbReference type="FunFam" id="3.40.50.2000:FF:000047">
    <property type="entry name" value="Glycosyltransferase"/>
    <property type="match status" value="1"/>
</dbReference>
<evidence type="ECO:0000256" key="3">
    <source>
        <dbReference type="ARBA" id="ARBA00022679"/>
    </source>
</evidence>
<dbReference type="Proteomes" id="UP001190926">
    <property type="component" value="Unassembled WGS sequence"/>
</dbReference>
<dbReference type="FunFam" id="3.40.50.2000:FF:000071">
    <property type="entry name" value="Glycosyltransferase"/>
    <property type="match status" value="1"/>
</dbReference>
<evidence type="ECO:0000313" key="6">
    <source>
        <dbReference type="EMBL" id="KAH6755394.1"/>
    </source>
</evidence>
<dbReference type="PANTHER" id="PTHR48047">
    <property type="entry name" value="GLYCOSYLTRANSFERASE"/>
    <property type="match status" value="1"/>
</dbReference>
<evidence type="ECO:0000313" key="7">
    <source>
        <dbReference type="Proteomes" id="UP001190926"/>
    </source>
</evidence>
<dbReference type="EMBL" id="SDAM02029607">
    <property type="protein sequence ID" value="KAH6755394.1"/>
    <property type="molecule type" value="Genomic_DNA"/>
</dbReference>
<comment type="caution">
    <text evidence="6">The sequence shown here is derived from an EMBL/GenBank/DDBJ whole genome shotgun (WGS) entry which is preliminary data.</text>
</comment>
<comment type="similarity">
    <text evidence="1 4">Belongs to the UDP-glycosyltransferase family.</text>
</comment>
<sequence>MASQSHHLNFVLLPLMAPGHIIPMIDMAKLLAKRGVGVKIIVTHLDAARFSSVIDRAVESGLSIRLIKVRFPCEEAGLPPGCESADLLPSYALLPNFFTAINLLQKPVEEMLNELRPNPSCIISDKHIVWTVETCDKLEIPRLVFDGMSCFTQVVTHNLYTSKIHETVGETQPFLVPFLPDKIELTRPQLPGLFNPGPTDVKGYRELVRETEVLAYGMVVNTFEEMENRYVEEFKKLERGKVWCVGPLSLCNNDDLDRVQRGNQTSVDFDQCLKWLDCKKQRSVVYACLGSLGRLSPAQFIELALGLEESSHPFILVVKGGTRSEEIEKWISDEGIEERCRERGLFVRGWAPQVLILSHPAVGAFLTHCGWNSTLEGISAGLPMITWPIFAEQFLNEKLVVQIQKTGVRVGARGVVHLGVDEKPENKVTRDGIKEAVEKAMDEREEGCERRKRAQILGEIAKRSVEEGSSSYLNITRLIQDIEQLLNNKRF</sequence>
<accession>A0AAD4IM47</accession>
<evidence type="ECO:0000256" key="1">
    <source>
        <dbReference type="ARBA" id="ARBA00009995"/>
    </source>
</evidence>
<reference evidence="6 7" key="1">
    <citation type="journal article" date="2021" name="Nat. Commun.">
        <title>Incipient diploidization of the medicinal plant Perilla within 10,000 years.</title>
        <authorList>
            <person name="Zhang Y."/>
            <person name="Shen Q."/>
            <person name="Leng L."/>
            <person name="Zhang D."/>
            <person name="Chen S."/>
            <person name="Shi Y."/>
            <person name="Ning Z."/>
            <person name="Chen S."/>
        </authorList>
    </citation>
    <scope>NUCLEOTIDE SEQUENCE [LARGE SCALE GENOMIC DNA]</scope>
    <source>
        <strain evidence="7">cv. PC099</strain>
    </source>
</reference>
<organism evidence="6 7">
    <name type="scientific">Perilla frutescens var. hirtella</name>
    <name type="common">Perilla citriodora</name>
    <name type="synonym">Perilla setoyensis</name>
    <dbReference type="NCBI Taxonomy" id="608512"/>
    <lineage>
        <taxon>Eukaryota</taxon>
        <taxon>Viridiplantae</taxon>
        <taxon>Streptophyta</taxon>
        <taxon>Embryophyta</taxon>
        <taxon>Tracheophyta</taxon>
        <taxon>Spermatophyta</taxon>
        <taxon>Magnoliopsida</taxon>
        <taxon>eudicotyledons</taxon>
        <taxon>Gunneridae</taxon>
        <taxon>Pentapetalae</taxon>
        <taxon>asterids</taxon>
        <taxon>lamiids</taxon>
        <taxon>Lamiales</taxon>
        <taxon>Lamiaceae</taxon>
        <taxon>Nepetoideae</taxon>
        <taxon>Elsholtzieae</taxon>
        <taxon>Perilla</taxon>
    </lineage>
</organism>
<dbReference type="Pfam" id="PF00201">
    <property type="entry name" value="UDPGT"/>
    <property type="match status" value="1"/>
</dbReference>
<name>A0AAD4IM47_PERFH</name>
<dbReference type="InterPro" id="IPR035595">
    <property type="entry name" value="UDP_glycos_trans_CS"/>
</dbReference>
<dbReference type="InterPro" id="IPR002213">
    <property type="entry name" value="UDP_glucos_trans"/>
</dbReference>
<evidence type="ECO:0000256" key="2">
    <source>
        <dbReference type="ARBA" id="ARBA00022676"/>
    </source>
</evidence>
<gene>
    <name evidence="6" type="ORF">C2S53_013846</name>
</gene>
<dbReference type="EC" id="2.4.1.-" evidence="5"/>
<evidence type="ECO:0000256" key="4">
    <source>
        <dbReference type="RuleBase" id="RU003718"/>
    </source>
</evidence>
<dbReference type="GO" id="GO:0035251">
    <property type="term" value="F:UDP-glucosyltransferase activity"/>
    <property type="evidence" value="ECO:0007669"/>
    <property type="project" value="TreeGrafter"/>
</dbReference>
<dbReference type="PANTHER" id="PTHR48047:SF182">
    <property type="entry name" value="GLYCOSYLTRANSFERASE"/>
    <property type="match status" value="1"/>
</dbReference>
<dbReference type="PROSITE" id="PS00375">
    <property type="entry name" value="UDPGT"/>
    <property type="match status" value="1"/>
</dbReference>